<protein>
    <submittedName>
        <fullName evidence="2">Uncharacterized protein</fullName>
    </submittedName>
</protein>
<sequence length="200" mass="22449">MTKLKSKKQTESKGRGRPKGVKVKGLAKRNAAIAARVSRGIETYKKIGADYGLTRERVRQIAQDMIPQAGSRVYRGSGKYGWCPRCRTLLKKHEADGSRRPNTVDPRNELCGKCRQVLYRQSVVITCRSCGNARTMKIGLVLWMLNNSVRVGHMKLDAGGRTGTRLCRQCTYDSMKIKGLGRSLNLRYKAALKRGYKDAK</sequence>
<dbReference type="EMBL" id="JACQXR010000084">
    <property type="protein sequence ID" value="MBI4726836.1"/>
    <property type="molecule type" value="Genomic_DNA"/>
</dbReference>
<evidence type="ECO:0000256" key="1">
    <source>
        <dbReference type="SAM" id="MobiDB-lite"/>
    </source>
</evidence>
<evidence type="ECO:0000313" key="3">
    <source>
        <dbReference type="Proteomes" id="UP000736328"/>
    </source>
</evidence>
<dbReference type="Proteomes" id="UP000736328">
    <property type="component" value="Unassembled WGS sequence"/>
</dbReference>
<feature type="region of interest" description="Disordered" evidence="1">
    <location>
        <begin position="1"/>
        <end position="23"/>
    </location>
</feature>
<reference evidence="2" key="1">
    <citation type="submission" date="2020-07" db="EMBL/GenBank/DDBJ databases">
        <title>Huge and variable diversity of episymbiotic CPR bacteria and DPANN archaea in groundwater ecosystems.</title>
        <authorList>
            <person name="He C.Y."/>
            <person name="Keren R."/>
            <person name="Whittaker M."/>
            <person name="Farag I.F."/>
            <person name="Doudna J."/>
            <person name="Cate J.H.D."/>
            <person name="Banfield J.F."/>
        </authorList>
    </citation>
    <scope>NUCLEOTIDE SEQUENCE</scope>
    <source>
        <strain evidence="2">NC_groundwater_1520_Pr4_B-0.1um_53_5</strain>
    </source>
</reference>
<evidence type="ECO:0000313" key="2">
    <source>
        <dbReference type="EMBL" id="MBI4726836.1"/>
    </source>
</evidence>
<proteinExistence type="predicted"/>
<organism evidence="2 3">
    <name type="scientific">candidate division TA06 bacterium</name>
    <dbReference type="NCBI Taxonomy" id="2250710"/>
    <lineage>
        <taxon>Bacteria</taxon>
        <taxon>Bacteria division TA06</taxon>
    </lineage>
</organism>
<dbReference type="AlphaFoldDB" id="A0A933I982"/>
<accession>A0A933I982</accession>
<comment type="caution">
    <text evidence="2">The sequence shown here is derived from an EMBL/GenBank/DDBJ whole genome shotgun (WGS) entry which is preliminary data.</text>
</comment>
<gene>
    <name evidence="2" type="ORF">HY768_06385</name>
</gene>
<name>A0A933I982_UNCT6</name>
<dbReference type="InterPro" id="IPR036388">
    <property type="entry name" value="WH-like_DNA-bd_sf"/>
</dbReference>
<dbReference type="Gene3D" id="1.10.10.10">
    <property type="entry name" value="Winged helix-like DNA-binding domain superfamily/Winged helix DNA-binding domain"/>
    <property type="match status" value="1"/>
</dbReference>